<feature type="domain" description="PH" evidence="2">
    <location>
        <begin position="559"/>
        <end position="657"/>
    </location>
</feature>
<dbReference type="Pfam" id="PF00169">
    <property type="entry name" value="PH"/>
    <property type="match status" value="1"/>
</dbReference>
<dbReference type="OrthoDB" id="18453at2759"/>
<dbReference type="PANTHER" id="PTHR10658:SF11">
    <property type="entry name" value="VIBRATOR, ISOFORM B"/>
    <property type="match status" value="1"/>
</dbReference>
<keyword evidence="4" id="KW-1185">Reference proteome</keyword>
<dbReference type="PROSITE" id="PS50003">
    <property type="entry name" value="PH_DOMAIN"/>
    <property type="match status" value="1"/>
</dbReference>
<dbReference type="VEuPathDB" id="PiroplasmaDB:BEWA_025400"/>
<dbReference type="Gene3D" id="3.30.530.20">
    <property type="match status" value="1"/>
</dbReference>
<dbReference type="RefSeq" id="XP_004829357.1">
    <property type="nucleotide sequence ID" value="XM_004829300.1"/>
</dbReference>
<proteinExistence type="predicted"/>
<dbReference type="Proteomes" id="UP000031512">
    <property type="component" value="Chromosome 1"/>
</dbReference>
<reference evidence="3 4" key="1">
    <citation type="journal article" date="2012" name="BMC Genomics">
        <title>Comparative genomic analysis and phylogenetic position of Theileria equi.</title>
        <authorList>
            <person name="Kappmeyer L.S."/>
            <person name="Thiagarajan M."/>
            <person name="Herndon D.R."/>
            <person name="Ramsay J.D."/>
            <person name="Caler E."/>
            <person name="Djikeng A."/>
            <person name="Gillespie J.J."/>
            <person name="Lau A.O."/>
            <person name="Roalson E.H."/>
            <person name="Silva J.C."/>
            <person name="Silva M.G."/>
            <person name="Suarez C.E."/>
            <person name="Ueti M.W."/>
            <person name="Nene V.M."/>
            <person name="Mealey R.H."/>
            <person name="Knowles D.P."/>
            <person name="Brayton K.A."/>
        </authorList>
    </citation>
    <scope>NUCLEOTIDE SEQUENCE [LARGE SCALE GENOMIC DNA]</scope>
    <source>
        <strain evidence="3 4">WA</strain>
    </source>
</reference>
<dbReference type="SUPFAM" id="SSF55961">
    <property type="entry name" value="Bet v1-like"/>
    <property type="match status" value="1"/>
</dbReference>
<dbReference type="Pfam" id="PF02121">
    <property type="entry name" value="IP_trans"/>
    <property type="match status" value="1"/>
</dbReference>
<dbReference type="eggNOG" id="KOG3668">
    <property type="taxonomic scope" value="Eukaryota"/>
</dbReference>
<dbReference type="PANTHER" id="PTHR10658">
    <property type="entry name" value="PHOSPHATIDYLINOSITOL TRANSFER PROTEIN"/>
    <property type="match status" value="1"/>
</dbReference>
<name>L0AXD7_THEEQ</name>
<feature type="region of interest" description="Disordered" evidence="1">
    <location>
        <begin position="286"/>
        <end position="309"/>
    </location>
</feature>
<evidence type="ECO:0000256" key="1">
    <source>
        <dbReference type="SAM" id="MobiDB-lite"/>
    </source>
</evidence>
<accession>L0AXD7</accession>
<feature type="region of interest" description="Disordered" evidence="1">
    <location>
        <begin position="476"/>
        <end position="540"/>
    </location>
</feature>
<evidence type="ECO:0000259" key="2">
    <source>
        <dbReference type="PROSITE" id="PS50003"/>
    </source>
</evidence>
<evidence type="ECO:0000313" key="4">
    <source>
        <dbReference type="Proteomes" id="UP000031512"/>
    </source>
</evidence>
<dbReference type="Gene3D" id="2.30.29.30">
    <property type="entry name" value="Pleckstrin-homology domain (PH domain)/Phosphotyrosine-binding domain (PTB)"/>
    <property type="match status" value="1"/>
</dbReference>
<dbReference type="EMBL" id="CP001669">
    <property type="protein sequence ID" value="AFZ79691.1"/>
    <property type="molecule type" value="Genomic_DNA"/>
</dbReference>
<evidence type="ECO:0000313" key="3">
    <source>
        <dbReference type="EMBL" id="AFZ79691.1"/>
    </source>
</evidence>
<dbReference type="GeneID" id="15806171"/>
<dbReference type="InterPro" id="IPR011993">
    <property type="entry name" value="PH-like_dom_sf"/>
</dbReference>
<dbReference type="InterPro" id="IPR001849">
    <property type="entry name" value="PH_domain"/>
</dbReference>
<dbReference type="InterPro" id="IPR023393">
    <property type="entry name" value="START-like_dom_sf"/>
</dbReference>
<gene>
    <name evidence="3" type="ORF">BEWA_025400</name>
</gene>
<sequence length="679" mass="76888">MKIVEFRLPVPVGLPEYKKLCIFLVVEASLNEIENGTGLEVFRNETFEQDGKKGSYTEKRYHLAKSMPNWMQSIISPKYTILTERSWNMYPLSITKYQNEALSSVEFSVQTEVVASLQIQDNIFGLEGKDLKKRSIVLIDIAKFNKSKSYNASYDLTLKEDKSIGFLPLKPDWFLNYTGEAIMCYKLIRINIPYFGLLASKIETYIANMLQDKLMFYTCSALCTMEKWYDVPLRMLKKSEVECYDQLNQRFKEMEISSAGAPSADTGEITIPSELYRDYPVPYVFDDDEEGNELKTKERDDGQDEKDEETILEPEKETLPIADPDESSVYKNAQVIHSKLQDLQPTLRLDSPYSNMDKLCKPIIDPMENMSSVDSVNSVIINNANIAEMCAEDALCESFVNDLTPTALELYGPVAIPNVQEAVEPSEQNVDESDSEFKDALETFDDLSDERTEPSVDVAPATLEKSHAASTEDVCYPEHVCSSEDSDSVPEDEKPVGSNDGDLSSDANDPPQEEDIAKIETDGDSNVASEPQESDSDPDNAMVVRTQPARHIEPSPDTPATFTGYLFKLGRGFSSWNWSLRYIIVCGINMYYFDNKDDIKPKNTICIRDSRIAFVGPYINRSFVFSITTKNRSVYYFSADAQDSVKRWILLLQVLCEETPSSIVRQLASEWAYEANEDI</sequence>
<dbReference type="AlphaFoldDB" id="L0AXD7"/>
<protein>
    <submittedName>
        <fullName evidence="3">Phosphatidylinositol transfer protein, putative</fullName>
    </submittedName>
</protein>
<organism evidence="3 4">
    <name type="scientific">Theileria equi strain WA</name>
    <dbReference type="NCBI Taxonomy" id="1537102"/>
    <lineage>
        <taxon>Eukaryota</taxon>
        <taxon>Sar</taxon>
        <taxon>Alveolata</taxon>
        <taxon>Apicomplexa</taxon>
        <taxon>Aconoidasida</taxon>
        <taxon>Piroplasmida</taxon>
        <taxon>Theileriidae</taxon>
        <taxon>Theileria</taxon>
    </lineage>
</organism>
<dbReference type="KEGG" id="beq:BEWA_025400"/>
<dbReference type="SUPFAM" id="SSF50729">
    <property type="entry name" value="PH domain-like"/>
    <property type="match status" value="1"/>
</dbReference>
<dbReference type="GO" id="GO:0005548">
    <property type="term" value="F:phospholipid transporter activity"/>
    <property type="evidence" value="ECO:0007669"/>
    <property type="project" value="InterPro"/>
</dbReference>
<dbReference type="InterPro" id="IPR001666">
    <property type="entry name" value="PI_transfer"/>
</dbReference>
<dbReference type="STRING" id="1537102.L0AXD7"/>
<dbReference type="InterPro" id="IPR055261">
    <property type="entry name" value="PI_transfer_N"/>
</dbReference>
<dbReference type="SMART" id="SM00233">
    <property type="entry name" value="PH"/>
    <property type="match status" value="1"/>
</dbReference>